<keyword evidence="4" id="KW-0804">Transcription</keyword>
<dbReference type="Proteomes" id="UP000002051">
    <property type="component" value="Chromosome 3"/>
</dbReference>
<reference evidence="8 10" key="1">
    <citation type="journal article" date="2011" name="Nature">
        <title>The Medicago genome provides insight into the evolution of rhizobial symbioses.</title>
        <authorList>
            <person name="Young N.D."/>
            <person name="Debelle F."/>
            <person name="Oldroyd G.E."/>
            <person name="Geurts R."/>
            <person name="Cannon S.B."/>
            <person name="Udvardi M.K."/>
            <person name="Benedito V.A."/>
            <person name="Mayer K.F."/>
            <person name="Gouzy J."/>
            <person name="Schoof H."/>
            <person name="Van de Peer Y."/>
            <person name="Proost S."/>
            <person name="Cook D.R."/>
            <person name="Meyers B.C."/>
            <person name="Spannagl M."/>
            <person name="Cheung F."/>
            <person name="De Mita S."/>
            <person name="Krishnakumar V."/>
            <person name="Gundlach H."/>
            <person name="Zhou S."/>
            <person name="Mudge J."/>
            <person name="Bharti A.K."/>
            <person name="Murray J.D."/>
            <person name="Naoumkina M.A."/>
            <person name="Rosen B."/>
            <person name="Silverstein K.A."/>
            <person name="Tang H."/>
            <person name="Rombauts S."/>
            <person name="Zhao P.X."/>
            <person name="Zhou P."/>
            <person name="Barbe V."/>
            <person name="Bardou P."/>
            <person name="Bechner M."/>
            <person name="Bellec A."/>
            <person name="Berger A."/>
            <person name="Berges H."/>
            <person name="Bidwell S."/>
            <person name="Bisseling T."/>
            <person name="Choisne N."/>
            <person name="Couloux A."/>
            <person name="Denny R."/>
            <person name="Deshpande S."/>
            <person name="Dai X."/>
            <person name="Doyle J.J."/>
            <person name="Dudez A.M."/>
            <person name="Farmer A.D."/>
            <person name="Fouteau S."/>
            <person name="Franken C."/>
            <person name="Gibelin C."/>
            <person name="Gish J."/>
            <person name="Goldstein S."/>
            <person name="Gonzalez A.J."/>
            <person name="Green P.J."/>
            <person name="Hallab A."/>
            <person name="Hartog M."/>
            <person name="Hua A."/>
            <person name="Humphray S.J."/>
            <person name="Jeong D.H."/>
            <person name="Jing Y."/>
            <person name="Jocker A."/>
            <person name="Kenton S.M."/>
            <person name="Kim D.J."/>
            <person name="Klee K."/>
            <person name="Lai H."/>
            <person name="Lang C."/>
            <person name="Lin S."/>
            <person name="Macmil S.L."/>
            <person name="Magdelenat G."/>
            <person name="Matthews L."/>
            <person name="McCorrison J."/>
            <person name="Monaghan E.L."/>
            <person name="Mun J.H."/>
            <person name="Najar F.Z."/>
            <person name="Nicholson C."/>
            <person name="Noirot C."/>
            <person name="O'Bleness M."/>
            <person name="Paule C.R."/>
            <person name="Poulain J."/>
            <person name="Prion F."/>
            <person name="Qin B."/>
            <person name="Qu C."/>
            <person name="Retzel E.F."/>
            <person name="Riddle C."/>
            <person name="Sallet E."/>
            <person name="Samain S."/>
            <person name="Samson N."/>
            <person name="Sanders I."/>
            <person name="Saurat O."/>
            <person name="Scarpelli C."/>
            <person name="Schiex T."/>
            <person name="Segurens B."/>
            <person name="Severin A.J."/>
            <person name="Sherrier D.J."/>
            <person name="Shi R."/>
            <person name="Sims S."/>
            <person name="Singer S.R."/>
            <person name="Sinharoy S."/>
            <person name="Sterck L."/>
            <person name="Viollet A."/>
            <person name="Wang B.B."/>
            <person name="Wang K."/>
            <person name="Wang M."/>
            <person name="Wang X."/>
            <person name="Warfsmann J."/>
            <person name="Weissenbach J."/>
            <person name="White D.D."/>
            <person name="White J.D."/>
            <person name="Wiley G.B."/>
            <person name="Wincker P."/>
            <person name="Xing Y."/>
            <person name="Yang L."/>
            <person name="Yao Z."/>
            <person name="Ying F."/>
            <person name="Zhai J."/>
            <person name="Zhou L."/>
            <person name="Zuber A."/>
            <person name="Denarie J."/>
            <person name="Dixon R.A."/>
            <person name="May G.D."/>
            <person name="Schwartz D.C."/>
            <person name="Rogers J."/>
            <person name="Quetier F."/>
            <person name="Town C.D."/>
            <person name="Roe B.A."/>
        </authorList>
    </citation>
    <scope>NUCLEOTIDE SEQUENCE [LARGE SCALE GENOMIC DNA]</scope>
    <source>
        <strain evidence="8">A17</strain>
        <strain evidence="9 10">cv. Jemalong A17</strain>
    </source>
</reference>
<dbReference type="HOGENOM" id="CLU_015069_1_3_1"/>
<evidence type="ECO:0000256" key="6">
    <source>
        <dbReference type="SAM" id="MobiDB-lite"/>
    </source>
</evidence>
<feature type="region of interest" description="Disordered" evidence="6">
    <location>
        <begin position="126"/>
        <end position="150"/>
    </location>
</feature>
<dbReference type="KEGG" id="mtr:11438033"/>
<reference evidence="8 10" key="2">
    <citation type="journal article" date="2014" name="BMC Genomics">
        <title>An improved genome release (version Mt4.0) for the model legume Medicago truncatula.</title>
        <authorList>
            <person name="Tang H."/>
            <person name="Krishnakumar V."/>
            <person name="Bidwell S."/>
            <person name="Rosen B."/>
            <person name="Chan A."/>
            <person name="Zhou S."/>
            <person name="Gentzbittel L."/>
            <person name="Childs K.L."/>
            <person name="Yandell M."/>
            <person name="Gundlach H."/>
            <person name="Mayer K.F."/>
            <person name="Schwartz D.C."/>
            <person name="Town C.D."/>
        </authorList>
    </citation>
    <scope>GENOME REANNOTATION</scope>
    <source>
        <strain evidence="9 10">cv. Jemalong A17</strain>
    </source>
</reference>
<accession>G8A2Z5</accession>
<reference evidence="9" key="3">
    <citation type="submission" date="2015-04" db="UniProtKB">
        <authorList>
            <consortium name="EnsemblPlants"/>
        </authorList>
    </citation>
    <scope>IDENTIFICATION</scope>
    <source>
        <strain evidence="9">cv. Jemalong A17</strain>
    </source>
</reference>
<evidence type="ECO:0000313" key="9">
    <source>
        <dbReference type="EnsemblPlants" id="AES70703"/>
    </source>
</evidence>
<dbReference type="EMBL" id="CM001219">
    <property type="protein sequence ID" value="AES70703.1"/>
    <property type="molecule type" value="Genomic_DNA"/>
</dbReference>
<dbReference type="eggNOG" id="ENOG502SUMZ">
    <property type="taxonomic scope" value="Eukaryota"/>
</dbReference>
<evidence type="ECO:0000313" key="8">
    <source>
        <dbReference type="EMBL" id="AES70703.1"/>
    </source>
</evidence>
<organism evidence="9">
    <name type="scientific">Medicago truncatula</name>
    <name type="common">Barrel medic</name>
    <name type="synonym">Medicago tribuloides</name>
    <dbReference type="NCBI Taxonomy" id="3880"/>
    <lineage>
        <taxon>Eukaryota</taxon>
        <taxon>Viridiplantae</taxon>
        <taxon>Streptophyta</taxon>
        <taxon>Embryophyta</taxon>
        <taxon>Tracheophyta</taxon>
        <taxon>Spermatophyta</taxon>
        <taxon>Magnoliopsida</taxon>
        <taxon>eudicotyledons</taxon>
        <taxon>Gunneridae</taxon>
        <taxon>Pentapetalae</taxon>
        <taxon>rosids</taxon>
        <taxon>fabids</taxon>
        <taxon>Fabales</taxon>
        <taxon>Fabaceae</taxon>
        <taxon>Papilionoideae</taxon>
        <taxon>50 kb inversion clade</taxon>
        <taxon>NPAAA clade</taxon>
        <taxon>Hologalegina</taxon>
        <taxon>IRL clade</taxon>
        <taxon>Trifolieae</taxon>
        <taxon>Medicago</taxon>
    </lineage>
</organism>
<keyword evidence="10" id="KW-1185">Reference proteome</keyword>
<keyword evidence="3" id="KW-0238">DNA-binding</keyword>
<dbReference type="GO" id="GO:0003677">
    <property type="term" value="F:DNA binding"/>
    <property type="evidence" value="ECO:0007669"/>
    <property type="project" value="UniProtKB-KW"/>
</dbReference>
<dbReference type="CDD" id="cd10017">
    <property type="entry name" value="B3_DNA"/>
    <property type="match status" value="2"/>
</dbReference>
<dbReference type="GO" id="GO:0005634">
    <property type="term" value="C:nucleus"/>
    <property type="evidence" value="ECO:0007669"/>
    <property type="project" value="UniProtKB-SubCell"/>
</dbReference>
<dbReference type="PROSITE" id="PS50863">
    <property type="entry name" value="B3"/>
    <property type="match status" value="2"/>
</dbReference>
<sequence>MARGKTTLPFRFFKIILQTNLQRIKIPNEFTRRHGVGLSNPVLIKPPDGTKWKVYWKKINGEIWFEKGWKTFTENYSLGHGFLVLFNYEEGTSKFLVHILGKNAVEIDYDENVDHSDDESCQILDEWPNQKTGRRPPLDSPRPRKKVRGEIKKTTERTTSLNWPMGARAREVAAKFISSNPFFTILIKPNHLVETRLCVPNLEGVIENKEKYVVLQIGKRSWNVKLLRYYEAKNGRHLSAGWSLFASESGLQSGDVCVFELTNKQDLVFKIHVL</sequence>
<gene>
    <name evidence="9" type="primary">11438033</name>
    <name evidence="8" type="ordered locus">MTR_3g061340</name>
</gene>
<feature type="domain" description="TF-B3" evidence="7">
    <location>
        <begin position="182"/>
        <end position="274"/>
    </location>
</feature>
<evidence type="ECO:0000256" key="3">
    <source>
        <dbReference type="ARBA" id="ARBA00023125"/>
    </source>
</evidence>
<evidence type="ECO:0000313" key="10">
    <source>
        <dbReference type="Proteomes" id="UP000002051"/>
    </source>
</evidence>
<dbReference type="SUPFAM" id="SSF101936">
    <property type="entry name" value="DNA-binding pseudobarrel domain"/>
    <property type="match status" value="2"/>
</dbReference>
<name>G8A2Z5_MEDTR</name>
<dbReference type="PANTHER" id="PTHR31920">
    <property type="entry name" value="B3 DOMAIN-CONTAINING"/>
    <property type="match status" value="1"/>
</dbReference>
<keyword evidence="2" id="KW-0805">Transcription regulation</keyword>
<evidence type="ECO:0000256" key="4">
    <source>
        <dbReference type="ARBA" id="ARBA00023163"/>
    </source>
</evidence>
<protein>
    <submittedName>
        <fullName evidence="8">Transcriptional factor B3 family protein</fullName>
    </submittedName>
</protein>
<keyword evidence="5" id="KW-0539">Nucleus</keyword>
<dbReference type="SMART" id="SM01019">
    <property type="entry name" value="B3"/>
    <property type="match status" value="2"/>
</dbReference>
<dbReference type="InterPro" id="IPR003340">
    <property type="entry name" value="B3_DNA-bd"/>
</dbReference>
<dbReference type="AlphaFoldDB" id="G8A2Z5"/>
<dbReference type="PANTHER" id="PTHR31920:SF117">
    <property type="entry name" value="TRANSCRIPTIONAL FACTOR FAMILY PROTEIN, PUTATIVE-RELATED"/>
    <property type="match status" value="1"/>
</dbReference>
<dbReference type="InterPro" id="IPR015300">
    <property type="entry name" value="DNA-bd_pseudobarrel_sf"/>
</dbReference>
<proteinExistence type="predicted"/>
<dbReference type="EnsemblPlants" id="AES70703">
    <property type="protein sequence ID" value="AES70703"/>
    <property type="gene ID" value="MTR_3g061340"/>
</dbReference>
<evidence type="ECO:0000256" key="5">
    <source>
        <dbReference type="ARBA" id="ARBA00023242"/>
    </source>
</evidence>
<dbReference type="Gene3D" id="2.40.330.10">
    <property type="entry name" value="DNA-binding pseudobarrel domain"/>
    <property type="match status" value="2"/>
</dbReference>
<evidence type="ECO:0000259" key="7">
    <source>
        <dbReference type="PROSITE" id="PS50863"/>
    </source>
</evidence>
<evidence type="ECO:0000256" key="2">
    <source>
        <dbReference type="ARBA" id="ARBA00023015"/>
    </source>
</evidence>
<dbReference type="STRING" id="3880.G8A2Z5"/>
<evidence type="ECO:0000256" key="1">
    <source>
        <dbReference type="ARBA" id="ARBA00004123"/>
    </source>
</evidence>
<dbReference type="OMA" id="MECETHT"/>
<comment type="subcellular location">
    <subcellularLocation>
        <location evidence="1">Nucleus</location>
    </subcellularLocation>
</comment>
<feature type="domain" description="TF-B3" evidence="7">
    <location>
        <begin position="9"/>
        <end position="103"/>
    </location>
</feature>
<dbReference type="OrthoDB" id="1688597at2759"/>
<dbReference type="Pfam" id="PF02362">
    <property type="entry name" value="B3"/>
    <property type="match status" value="2"/>
</dbReference>
<dbReference type="InterPro" id="IPR050655">
    <property type="entry name" value="Plant_B3_domain"/>
</dbReference>
<dbReference type="PaxDb" id="3880-AES70703"/>